<feature type="region of interest" description="Disordered" evidence="1">
    <location>
        <begin position="46"/>
        <end position="69"/>
    </location>
</feature>
<accession>A0A7K7VP42</accession>
<feature type="non-terminal residue" evidence="2">
    <location>
        <position position="1"/>
    </location>
</feature>
<feature type="non-terminal residue" evidence="2">
    <location>
        <position position="268"/>
    </location>
</feature>
<proteinExistence type="predicted"/>
<organism evidence="2 3">
    <name type="scientific">Eudromia elegans</name>
    <name type="common">Elegant crested-tinamou</name>
    <dbReference type="NCBI Taxonomy" id="8805"/>
    <lineage>
        <taxon>Eukaryota</taxon>
        <taxon>Metazoa</taxon>
        <taxon>Chordata</taxon>
        <taxon>Craniata</taxon>
        <taxon>Vertebrata</taxon>
        <taxon>Euteleostomi</taxon>
        <taxon>Archelosauria</taxon>
        <taxon>Archosauria</taxon>
        <taxon>Dinosauria</taxon>
        <taxon>Saurischia</taxon>
        <taxon>Theropoda</taxon>
        <taxon>Coelurosauria</taxon>
        <taxon>Aves</taxon>
        <taxon>Palaeognathae</taxon>
        <taxon>Tinamiformes</taxon>
        <taxon>Tinamidae</taxon>
        <taxon>Eudromia</taxon>
    </lineage>
</organism>
<feature type="compositionally biased region" description="Low complexity" evidence="1">
    <location>
        <begin position="139"/>
        <end position="152"/>
    </location>
</feature>
<dbReference type="Proteomes" id="UP000533954">
    <property type="component" value="Unassembled WGS sequence"/>
</dbReference>
<dbReference type="InterPro" id="IPR027812">
    <property type="entry name" value="DUF4653"/>
</dbReference>
<protein>
    <submittedName>
        <fullName evidence="2">CA216 protein</fullName>
    </submittedName>
</protein>
<dbReference type="AlphaFoldDB" id="A0A7K7VP42"/>
<keyword evidence="3" id="KW-1185">Reference proteome</keyword>
<evidence type="ECO:0000256" key="1">
    <source>
        <dbReference type="SAM" id="MobiDB-lite"/>
    </source>
</evidence>
<dbReference type="OrthoDB" id="9900901at2759"/>
<gene>
    <name evidence="2" type="primary">Ca216</name>
    <name evidence="2" type="ORF">EUDELE_R14015</name>
</gene>
<feature type="region of interest" description="Disordered" evidence="1">
    <location>
        <begin position="82"/>
        <end position="158"/>
    </location>
</feature>
<comment type="caution">
    <text evidence="2">The sequence shown here is derived from an EMBL/GenBank/DDBJ whole genome shotgun (WGS) entry which is preliminary data.</text>
</comment>
<dbReference type="EMBL" id="VZSX01000209">
    <property type="protein sequence ID" value="NXA42366.1"/>
    <property type="molecule type" value="Genomic_DNA"/>
</dbReference>
<reference evidence="2 3" key="1">
    <citation type="submission" date="2019-09" db="EMBL/GenBank/DDBJ databases">
        <title>Bird 10,000 Genomes (B10K) Project - Family phase.</title>
        <authorList>
            <person name="Zhang G."/>
        </authorList>
    </citation>
    <scope>NUCLEOTIDE SEQUENCE [LARGE SCALE GENOMIC DNA]</scope>
    <source>
        <strain evidence="2">B10K-LSUMZ-16893</strain>
    </source>
</reference>
<sequence>MFAVCQPDATVNSSFREGPMLGAAFAGEGAQRLGADTNSNFVAGDYDRNENWTQPVPAAHSKTGTNPADNLLLLMPRQLVRGRPRDAAQSPRGNPERLPAAMRSPPEGAEASGTGDGSSSAEDPTKLPSSPMEDNGYGSSSLSIDSPDSVCSGTLEPPTATNIQKSSAELALPEQSPDADSLFPVLAEAFQHIQDKERFKEREKEKHHVQLVMYRRLALLRWIHSLQQKVVEQQSRLQESFDTILDNRKEIIRFIQQGLAGSSTSGCA</sequence>
<dbReference type="PANTHER" id="PTHR35673:SF1">
    <property type="entry name" value="UPF0500 PROTEIN C1ORF216"/>
    <property type="match status" value="1"/>
</dbReference>
<evidence type="ECO:0000313" key="2">
    <source>
        <dbReference type="EMBL" id="NXA42366.1"/>
    </source>
</evidence>
<dbReference type="Pfam" id="PF15546">
    <property type="entry name" value="DUF4653"/>
    <property type="match status" value="1"/>
</dbReference>
<name>A0A7K7VP42_EUDEL</name>
<dbReference type="PANTHER" id="PTHR35673">
    <property type="entry name" value="UPF0500 PROTEIN C1ORF216"/>
    <property type="match status" value="1"/>
</dbReference>
<evidence type="ECO:0000313" key="3">
    <source>
        <dbReference type="Proteomes" id="UP000533954"/>
    </source>
</evidence>